<feature type="domain" description="HTH marR-type" evidence="1">
    <location>
        <begin position="9"/>
        <end position="142"/>
    </location>
</feature>
<reference evidence="2" key="1">
    <citation type="submission" date="2020-10" db="EMBL/GenBank/DDBJ databases">
        <authorList>
            <person name="Gilroy R."/>
        </authorList>
    </citation>
    <scope>NUCLEOTIDE SEQUENCE</scope>
    <source>
        <strain evidence="2">ChiBcec16-1751</strain>
    </source>
</reference>
<evidence type="ECO:0000259" key="1">
    <source>
        <dbReference type="PROSITE" id="PS50995"/>
    </source>
</evidence>
<dbReference type="Gene3D" id="1.10.10.10">
    <property type="entry name" value="Winged helix-like DNA-binding domain superfamily/Winged helix DNA-binding domain"/>
    <property type="match status" value="1"/>
</dbReference>
<evidence type="ECO:0000313" key="2">
    <source>
        <dbReference type="EMBL" id="HIS65513.1"/>
    </source>
</evidence>
<accession>A0A9D1JU83</accession>
<name>A0A9D1JU83_9FIRM</name>
<dbReference type="AlphaFoldDB" id="A0A9D1JU83"/>
<dbReference type="Proteomes" id="UP000886741">
    <property type="component" value="Unassembled WGS sequence"/>
</dbReference>
<sequence length="148" mass="17186">MAVIAMEHITKFLRMQKQAIQAYNRRIEETAHRLGLAKPEADVLLFLANNPQHNTARDVVQYRGFSKTYVSRSVESLVRQGLLTTVQSAADRRVQYLHLTERASLPVRLLRQSQKELFHFLTEDLSDQEVAMLERVFQQVDHKLSLLK</sequence>
<organism evidence="2 3">
    <name type="scientific">Candidatus Avoscillospira avistercoris</name>
    <dbReference type="NCBI Taxonomy" id="2840707"/>
    <lineage>
        <taxon>Bacteria</taxon>
        <taxon>Bacillati</taxon>
        <taxon>Bacillota</taxon>
        <taxon>Clostridia</taxon>
        <taxon>Eubacteriales</taxon>
        <taxon>Oscillospiraceae</taxon>
        <taxon>Oscillospiraceae incertae sedis</taxon>
        <taxon>Candidatus Avoscillospira</taxon>
    </lineage>
</organism>
<dbReference type="SMART" id="SM00347">
    <property type="entry name" value="HTH_MARR"/>
    <property type="match status" value="1"/>
</dbReference>
<dbReference type="GO" id="GO:0006950">
    <property type="term" value="P:response to stress"/>
    <property type="evidence" value="ECO:0007669"/>
    <property type="project" value="TreeGrafter"/>
</dbReference>
<protein>
    <submittedName>
        <fullName evidence="2">MarR family transcriptional regulator</fullName>
    </submittedName>
</protein>
<dbReference type="PANTHER" id="PTHR33164:SF43">
    <property type="entry name" value="HTH-TYPE TRANSCRIPTIONAL REPRESSOR YETL"/>
    <property type="match status" value="1"/>
</dbReference>
<dbReference type="PANTHER" id="PTHR33164">
    <property type="entry name" value="TRANSCRIPTIONAL REGULATOR, MARR FAMILY"/>
    <property type="match status" value="1"/>
</dbReference>
<dbReference type="Pfam" id="PF12802">
    <property type="entry name" value="MarR_2"/>
    <property type="match status" value="1"/>
</dbReference>
<dbReference type="GO" id="GO:0003700">
    <property type="term" value="F:DNA-binding transcription factor activity"/>
    <property type="evidence" value="ECO:0007669"/>
    <property type="project" value="InterPro"/>
</dbReference>
<proteinExistence type="predicted"/>
<gene>
    <name evidence="2" type="ORF">IAA83_09120</name>
</gene>
<dbReference type="InterPro" id="IPR000835">
    <property type="entry name" value="HTH_MarR-typ"/>
</dbReference>
<dbReference type="InterPro" id="IPR036388">
    <property type="entry name" value="WH-like_DNA-bd_sf"/>
</dbReference>
<dbReference type="SUPFAM" id="SSF46785">
    <property type="entry name" value="Winged helix' DNA-binding domain"/>
    <property type="match status" value="1"/>
</dbReference>
<dbReference type="EMBL" id="DVJJ01000141">
    <property type="protein sequence ID" value="HIS65513.1"/>
    <property type="molecule type" value="Genomic_DNA"/>
</dbReference>
<evidence type="ECO:0000313" key="3">
    <source>
        <dbReference type="Proteomes" id="UP000886741"/>
    </source>
</evidence>
<dbReference type="PROSITE" id="PS50995">
    <property type="entry name" value="HTH_MARR_2"/>
    <property type="match status" value="1"/>
</dbReference>
<reference evidence="2" key="2">
    <citation type="journal article" date="2021" name="PeerJ">
        <title>Extensive microbial diversity within the chicken gut microbiome revealed by metagenomics and culture.</title>
        <authorList>
            <person name="Gilroy R."/>
            <person name="Ravi A."/>
            <person name="Getino M."/>
            <person name="Pursley I."/>
            <person name="Horton D.L."/>
            <person name="Alikhan N.F."/>
            <person name="Baker D."/>
            <person name="Gharbi K."/>
            <person name="Hall N."/>
            <person name="Watson M."/>
            <person name="Adriaenssens E.M."/>
            <person name="Foster-Nyarko E."/>
            <person name="Jarju S."/>
            <person name="Secka A."/>
            <person name="Antonio M."/>
            <person name="Oren A."/>
            <person name="Chaudhuri R.R."/>
            <person name="La Ragione R."/>
            <person name="Hildebrand F."/>
            <person name="Pallen M.J."/>
        </authorList>
    </citation>
    <scope>NUCLEOTIDE SEQUENCE</scope>
    <source>
        <strain evidence="2">ChiBcec16-1751</strain>
    </source>
</reference>
<comment type="caution">
    <text evidence="2">The sequence shown here is derived from an EMBL/GenBank/DDBJ whole genome shotgun (WGS) entry which is preliminary data.</text>
</comment>
<dbReference type="InterPro" id="IPR036390">
    <property type="entry name" value="WH_DNA-bd_sf"/>
</dbReference>
<dbReference type="InterPro" id="IPR039422">
    <property type="entry name" value="MarR/SlyA-like"/>
</dbReference>